<dbReference type="PRINTS" id="PR00449">
    <property type="entry name" value="RASTRNSFRMNG"/>
</dbReference>
<feature type="compositionally biased region" description="Basic and acidic residues" evidence="3">
    <location>
        <begin position="313"/>
        <end position="325"/>
    </location>
</feature>
<dbReference type="Proteomes" id="UP000009168">
    <property type="component" value="Unassembled WGS sequence"/>
</dbReference>
<dbReference type="InterPro" id="IPR027417">
    <property type="entry name" value="P-loop_NTPase"/>
</dbReference>
<keyword evidence="1" id="KW-0547">Nucleotide-binding</keyword>
<accession>I7MJZ9</accession>
<dbReference type="SMART" id="SM00173">
    <property type="entry name" value="RAS"/>
    <property type="match status" value="1"/>
</dbReference>
<dbReference type="SUPFAM" id="SSF52540">
    <property type="entry name" value="P-loop containing nucleoside triphosphate hydrolases"/>
    <property type="match status" value="1"/>
</dbReference>
<dbReference type="RefSeq" id="XP_001017600.4">
    <property type="nucleotide sequence ID" value="XM_001017600.4"/>
</dbReference>
<dbReference type="PROSITE" id="PS51419">
    <property type="entry name" value="RAB"/>
    <property type="match status" value="1"/>
</dbReference>
<protein>
    <submittedName>
        <fullName evidence="4">Small guanosine triphosphatase family Ras family protein</fullName>
    </submittedName>
</protein>
<dbReference type="InParanoid" id="I7MJZ9"/>
<dbReference type="PANTHER" id="PTHR47977">
    <property type="entry name" value="RAS-RELATED PROTEIN RAB"/>
    <property type="match status" value="1"/>
</dbReference>
<organism evidence="4 5">
    <name type="scientific">Tetrahymena thermophila (strain SB210)</name>
    <dbReference type="NCBI Taxonomy" id="312017"/>
    <lineage>
        <taxon>Eukaryota</taxon>
        <taxon>Sar</taxon>
        <taxon>Alveolata</taxon>
        <taxon>Ciliophora</taxon>
        <taxon>Intramacronucleata</taxon>
        <taxon>Oligohymenophorea</taxon>
        <taxon>Hymenostomatida</taxon>
        <taxon>Tetrahymenina</taxon>
        <taxon>Tetrahymenidae</taxon>
        <taxon>Tetrahymena</taxon>
    </lineage>
</organism>
<dbReference type="SMART" id="SM00176">
    <property type="entry name" value="RAN"/>
    <property type="match status" value="1"/>
</dbReference>
<dbReference type="GO" id="GO:0005525">
    <property type="term" value="F:GTP binding"/>
    <property type="evidence" value="ECO:0007669"/>
    <property type="project" value="UniProtKB-KW"/>
</dbReference>
<feature type="region of interest" description="Disordered" evidence="3">
    <location>
        <begin position="278"/>
        <end position="332"/>
    </location>
</feature>
<feature type="compositionally biased region" description="Low complexity" evidence="3">
    <location>
        <begin position="299"/>
        <end position="312"/>
    </location>
</feature>
<dbReference type="Gene3D" id="3.40.50.300">
    <property type="entry name" value="P-loop containing nucleotide triphosphate hydrolases"/>
    <property type="match status" value="1"/>
</dbReference>
<dbReference type="CDD" id="cd00154">
    <property type="entry name" value="Rab"/>
    <property type="match status" value="1"/>
</dbReference>
<evidence type="ECO:0000313" key="5">
    <source>
        <dbReference type="Proteomes" id="UP000009168"/>
    </source>
</evidence>
<sequence>MINYLVKLQINQLINCLSSKLVSNFAKLKKNQKFKIPFKYISLLIDYKQTYKQRKQGLNIDKMLTQSEMNNQNIGFLIKTIIVGDASVGKSSILKRFTQNEFQDTYNATIGLEFESKDVTIESDNQEESSKITLQIWDTAGQESFRSIVKSFYRNSAAVLLVYDTKVRKSFEGLKIWINEIKENSHNDVIIVLIGNKKDEEQDEVKVKEREIQDLIQEYNLAYHFFTSAKNDYNIKKSFEYVATEVYNRFIKDKHELKNGIRSSTRSLSIDNNKARELQQQIDQQESSQPTPTHKYSIKNKINDNSINNQSSNKEHLIPKTETEKPKKKGCC</sequence>
<dbReference type="Pfam" id="PF00071">
    <property type="entry name" value="Ras"/>
    <property type="match status" value="1"/>
</dbReference>
<keyword evidence="5" id="KW-1185">Reference proteome</keyword>
<dbReference type="PROSITE" id="PS51417">
    <property type="entry name" value="ARF"/>
    <property type="match status" value="1"/>
</dbReference>
<dbReference type="InterPro" id="IPR050227">
    <property type="entry name" value="Rab"/>
</dbReference>
<dbReference type="KEGG" id="tet:TTHERM_00338360"/>
<evidence type="ECO:0000256" key="3">
    <source>
        <dbReference type="SAM" id="MobiDB-lite"/>
    </source>
</evidence>
<dbReference type="STRING" id="312017.I7MJZ9"/>
<evidence type="ECO:0000313" key="4">
    <source>
        <dbReference type="EMBL" id="EAR97355.4"/>
    </source>
</evidence>
<dbReference type="GeneID" id="7840870"/>
<dbReference type="NCBIfam" id="TIGR00231">
    <property type="entry name" value="small_GTP"/>
    <property type="match status" value="1"/>
</dbReference>
<feature type="compositionally biased region" description="Low complexity" evidence="3">
    <location>
        <begin position="279"/>
        <end position="289"/>
    </location>
</feature>
<dbReference type="PROSITE" id="PS51421">
    <property type="entry name" value="RAS"/>
    <property type="match status" value="1"/>
</dbReference>
<dbReference type="FunFam" id="3.40.50.300:FF:001462">
    <property type="entry name" value="Small GTP-binding protein, putative"/>
    <property type="match status" value="1"/>
</dbReference>
<name>I7MJZ9_TETTS</name>
<dbReference type="InterPro" id="IPR005225">
    <property type="entry name" value="Small_GTP-bd"/>
</dbReference>
<proteinExistence type="predicted"/>
<dbReference type="OrthoDB" id="63533at2759"/>
<gene>
    <name evidence="4" type="ORF">TTHERM_00338360</name>
</gene>
<keyword evidence="2" id="KW-0342">GTP-binding</keyword>
<dbReference type="SMART" id="SM00174">
    <property type="entry name" value="RHO"/>
    <property type="match status" value="1"/>
</dbReference>
<reference evidence="5" key="1">
    <citation type="journal article" date="2006" name="PLoS Biol.">
        <title>Macronuclear genome sequence of the ciliate Tetrahymena thermophila, a model eukaryote.</title>
        <authorList>
            <person name="Eisen J.A."/>
            <person name="Coyne R.S."/>
            <person name="Wu M."/>
            <person name="Wu D."/>
            <person name="Thiagarajan M."/>
            <person name="Wortman J.R."/>
            <person name="Badger J.H."/>
            <person name="Ren Q."/>
            <person name="Amedeo P."/>
            <person name="Jones K.M."/>
            <person name="Tallon L.J."/>
            <person name="Delcher A.L."/>
            <person name="Salzberg S.L."/>
            <person name="Silva J.C."/>
            <person name="Haas B.J."/>
            <person name="Majoros W.H."/>
            <person name="Farzad M."/>
            <person name="Carlton J.M."/>
            <person name="Smith R.K. Jr."/>
            <person name="Garg J."/>
            <person name="Pearlman R.E."/>
            <person name="Karrer K.M."/>
            <person name="Sun L."/>
            <person name="Manning G."/>
            <person name="Elde N.C."/>
            <person name="Turkewitz A.P."/>
            <person name="Asai D.J."/>
            <person name="Wilkes D.E."/>
            <person name="Wang Y."/>
            <person name="Cai H."/>
            <person name="Collins K."/>
            <person name="Stewart B.A."/>
            <person name="Lee S.R."/>
            <person name="Wilamowska K."/>
            <person name="Weinberg Z."/>
            <person name="Ruzzo W.L."/>
            <person name="Wloga D."/>
            <person name="Gaertig J."/>
            <person name="Frankel J."/>
            <person name="Tsao C.-C."/>
            <person name="Gorovsky M.A."/>
            <person name="Keeling P.J."/>
            <person name="Waller R.F."/>
            <person name="Patron N.J."/>
            <person name="Cherry J.M."/>
            <person name="Stover N.A."/>
            <person name="Krieger C.J."/>
            <person name="del Toro C."/>
            <person name="Ryder H.F."/>
            <person name="Williamson S.C."/>
            <person name="Barbeau R.A."/>
            <person name="Hamilton E.P."/>
            <person name="Orias E."/>
        </authorList>
    </citation>
    <scope>NUCLEOTIDE SEQUENCE [LARGE SCALE GENOMIC DNA]</scope>
    <source>
        <strain evidence="5">SB210</strain>
    </source>
</reference>
<dbReference type="GO" id="GO:0003924">
    <property type="term" value="F:GTPase activity"/>
    <property type="evidence" value="ECO:0007669"/>
    <property type="project" value="InterPro"/>
</dbReference>
<evidence type="ECO:0000256" key="2">
    <source>
        <dbReference type="ARBA" id="ARBA00023134"/>
    </source>
</evidence>
<dbReference type="InterPro" id="IPR001806">
    <property type="entry name" value="Small_GTPase"/>
</dbReference>
<evidence type="ECO:0000256" key="1">
    <source>
        <dbReference type="ARBA" id="ARBA00022741"/>
    </source>
</evidence>
<dbReference type="AlphaFoldDB" id="I7MJZ9"/>
<dbReference type="EMBL" id="GG662666">
    <property type="protein sequence ID" value="EAR97355.4"/>
    <property type="molecule type" value="Genomic_DNA"/>
</dbReference>
<dbReference type="SMART" id="SM00175">
    <property type="entry name" value="RAB"/>
    <property type="match status" value="1"/>
</dbReference>
<dbReference type="eggNOG" id="KOG0098">
    <property type="taxonomic scope" value="Eukaryota"/>
</dbReference>